<dbReference type="PROSITE" id="PS51257">
    <property type="entry name" value="PROKAR_LIPOPROTEIN"/>
    <property type="match status" value="1"/>
</dbReference>
<evidence type="ECO:0000256" key="1">
    <source>
        <dbReference type="SAM" id="SignalP"/>
    </source>
</evidence>
<gene>
    <name evidence="2" type="ORF">SGA01_56800</name>
</gene>
<accession>A0A4Y3RRK5</accession>
<proteinExistence type="predicted"/>
<protein>
    <recommendedName>
        <fullName evidence="4">Lipoprotein</fullName>
    </recommendedName>
</protein>
<evidence type="ECO:0000313" key="3">
    <source>
        <dbReference type="Proteomes" id="UP000315226"/>
    </source>
</evidence>
<evidence type="ECO:0000313" key="2">
    <source>
        <dbReference type="EMBL" id="GEB60075.1"/>
    </source>
</evidence>
<organism evidence="2 3">
    <name type="scientific">Streptomyces gardneri</name>
    <dbReference type="NCBI Taxonomy" id="66892"/>
    <lineage>
        <taxon>Bacteria</taxon>
        <taxon>Bacillati</taxon>
        <taxon>Actinomycetota</taxon>
        <taxon>Actinomycetes</taxon>
        <taxon>Kitasatosporales</taxon>
        <taxon>Streptomycetaceae</taxon>
        <taxon>Streptomyces</taxon>
    </lineage>
</organism>
<sequence>MTTLRSVSSSSSPHRARLLGALAVLAAVFLSGCSTDSPPQHSERLQKAAGLKTFHVETTKDLWEKTSDQKGRGGPDLELKNTTKELDNGLVQVELTGVNLANYLRILDYMAHGGTDSKNLGRHHSAESIRMYDEIAGVLDGINKRPDPKDPPPRVVVDTAFLEAKAKK</sequence>
<feature type="chain" id="PRO_5021341585" description="Lipoprotein" evidence="1">
    <location>
        <begin position="27"/>
        <end position="168"/>
    </location>
</feature>
<reference evidence="2 3" key="1">
    <citation type="submission" date="2019-06" db="EMBL/GenBank/DDBJ databases">
        <title>Whole genome shotgun sequence of Streptomyces gardneri NBRC 12865.</title>
        <authorList>
            <person name="Hosoyama A."/>
            <person name="Uohara A."/>
            <person name="Ohji S."/>
            <person name="Ichikawa N."/>
        </authorList>
    </citation>
    <scope>NUCLEOTIDE SEQUENCE [LARGE SCALE GENOMIC DNA]</scope>
    <source>
        <strain evidence="2 3">NBRC 12865</strain>
    </source>
</reference>
<comment type="caution">
    <text evidence="2">The sequence shown here is derived from an EMBL/GenBank/DDBJ whole genome shotgun (WGS) entry which is preliminary data.</text>
</comment>
<dbReference type="AlphaFoldDB" id="A0A4Y3RRK5"/>
<dbReference type="Proteomes" id="UP000315226">
    <property type="component" value="Unassembled WGS sequence"/>
</dbReference>
<keyword evidence="3" id="KW-1185">Reference proteome</keyword>
<evidence type="ECO:0008006" key="4">
    <source>
        <dbReference type="Google" id="ProtNLM"/>
    </source>
</evidence>
<keyword evidence="1" id="KW-0732">Signal</keyword>
<feature type="signal peptide" evidence="1">
    <location>
        <begin position="1"/>
        <end position="26"/>
    </location>
</feature>
<dbReference type="EMBL" id="BJMN01000039">
    <property type="protein sequence ID" value="GEB60075.1"/>
    <property type="molecule type" value="Genomic_DNA"/>
</dbReference>
<name>A0A4Y3RRK5_9ACTN</name>